<feature type="transmembrane region" description="Helical" evidence="8">
    <location>
        <begin position="326"/>
        <end position="346"/>
    </location>
</feature>
<dbReference type="CDD" id="cd06550">
    <property type="entry name" value="TM_ABC_iron-siderophores_like"/>
    <property type="match status" value="1"/>
</dbReference>
<dbReference type="InterPro" id="IPR000522">
    <property type="entry name" value="ABC_transptr_permease_BtuC"/>
</dbReference>
<accession>A0A291DFG8</accession>
<evidence type="ECO:0000256" key="6">
    <source>
        <dbReference type="ARBA" id="ARBA00022989"/>
    </source>
</evidence>
<evidence type="ECO:0000313" key="10">
    <source>
        <dbReference type="Proteomes" id="UP000218628"/>
    </source>
</evidence>
<evidence type="ECO:0000256" key="2">
    <source>
        <dbReference type="ARBA" id="ARBA00007935"/>
    </source>
</evidence>
<dbReference type="GO" id="GO:0022857">
    <property type="term" value="F:transmembrane transporter activity"/>
    <property type="evidence" value="ECO:0007669"/>
    <property type="project" value="InterPro"/>
</dbReference>
<proteinExistence type="inferred from homology"/>
<feature type="transmembrane region" description="Helical" evidence="8">
    <location>
        <begin position="112"/>
        <end position="133"/>
    </location>
</feature>
<dbReference type="AlphaFoldDB" id="A0A291DFG8"/>
<dbReference type="Proteomes" id="UP000218628">
    <property type="component" value="Chromosome"/>
</dbReference>
<dbReference type="PANTHER" id="PTHR30472:SF24">
    <property type="entry name" value="FERRIC ENTEROBACTIN TRANSPORT SYSTEM PERMEASE PROTEIN FEPG"/>
    <property type="match status" value="1"/>
</dbReference>
<feature type="transmembrane region" description="Helical" evidence="8">
    <location>
        <begin position="298"/>
        <end position="320"/>
    </location>
</feature>
<feature type="transmembrane region" description="Helical" evidence="8">
    <location>
        <begin position="139"/>
        <end position="160"/>
    </location>
</feature>
<sequence length="350" mass="36282">MSVVSRSVAGSVVADSVRIPGRYRTPIPRTLLVVAVLVVAAVASLVFGSYQMSPDQVFRLIFQGEGTEIERQLVLNQRLPRMLAAVVVGAALGLSGAIFQSVSRNALGSPDIIGFTVGSATGALSVVLIGSLSSTGVGMGMGAIIGGFATAAVVMLLAGARGGATMGQKMVLIGIAVSAMLSSVNDYLITRGDLEKAEAAKTWQHGSLNALSWNQMSVQAVLLLVAIPLVLMLTHRLRVLELGDDLAAGLGLPVKRTVNLLVAAAVLLVAVAISVAGPIGFLALVAPQIARRLWNTPGMAMWHSALLGSVILVLADFVSARALAPFQIPVGLVTGALGGVYMLWLLHRQR</sequence>
<keyword evidence="4" id="KW-1003">Cell membrane</keyword>
<gene>
    <name evidence="9" type="ORF">CO690_04790</name>
</gene>
<organism evidence="9 10">
    <name type="scientific">Rothia mucilaginosa</name>
    <dbReference type="NCBI Taxonomy" id="43675"/>
    <lineage>
        <taxon>Bacteria</taxon>
        <taxon>Bacillati</taxon>
        <taxon>Actinomycetota</taxon>
        <taxon>Actinomycetes</taxon>
        <taxon>Micrococcales</taxon>
        <taxon>Micrococcaceae</taxon>
        <taxon>Rothia</taxon>
    </lineage>
</organism>
<dbReference type="SUPFAM" id="SSF81345">
    <property type="entry name" value="ABC transporter involved in vitamin B12 uptake, BtuC"/>
    <property type="match status" value="1"/>
</dbReference>
<comment type="subcellular location">
    <subcellularLocation>
        <location evidence="1">Cell membrane</location>
        <topology evidence="1">Multi-pass membrane protein</topology>
    </subcellularLocation>
</comment>
<evidence type="ECO:0000256" key="5">
    <source>
        <dbReference type="ARBA" id="ARBA00022692"/>
    </source>
</evidence>
<feature type="transmembrane region" description="Helical" evidence="8">
    <location>
        <begin position="82"/>
        <end position="100"/>
    </location>
</feature>
<evidence type="ECO:0000313" key="9">
    <source>
        <dbReference type="EMBL" id="ATF63029.1"/>
    </source>
</evidence>
<keyword evidence="3" id="KW-0813">Transport</keyword>
<keyword evidence="5 8" id="KW-0812">Transmembrane</keyword>
<feature type="transmembrane region" description="Helical" evidence="8">
    <location>
        <begin position="260"/>
        <end position="286"/>
    </location>
</feature>
<dbReference type="Gene3D" id="1.10.3470.10">
    <property type="entry name" value="ABC transporter involved in vitamin B12 uptake, BtuC"/>
    <property type="match status" value="1"/>
</dbReference>
<evidence type="ECO:0000256" key="7">
    <source>
        <dbReference type="ARBA" id="ARBA00023136"/>
    </source>
</evidence>
<name>A0A291DFG8_9MICC</name>
<dbReference type="PANTHER" id="PTHR30472">
    <property type="entry name" value="FERRIC ENTEROBACTIN TRANSPORT SYSTEM PERMEASE PROTEIN"/>
    <property type="match status" value="1"/>
</dbReference>
<dbReference type="GO" id="GO:0005886">
    <property type="term" value="C:plasma membrane"/>
    <property type="evidence" value="ECO:0007669"/>
    <property type="project" value="UniProtKB-SubCell"/>
</dbReference>
<keyword evidence="7 8" id="KW-0472">Membrane</keyword>
<evidence type="ECO:0000256" key="3">
    <source>
        <dbReference type="ARBA" id="ARBA00022448"/>
    </source>
</evidence>
<protein>
    <submittedName>
        <fullName evidence="9">Enterobactin ABC transporter permease</fullName>
    </submittedName>
</protein>
<evidence type="ECO:0000256" key="1">
    <source>
        <dbReference type="ARBA" id="ARBA00004651"/>
    </source>
</evidence>
<comment type="similarity">
    <text evidence="2">Belongs to the binding-protein-dependent transport system permease family. FecCD subfamily.</text>
</comment>
<dbReference type="InterPro" id="IPR037294">
    <property type="entry name" value="ABC_BtuC-like"/>
</dbReference>
<dbReference type="GO" id="GO:0033214">
    <property type="term" value="P:siderophore-iron import into cell"/>
    <property type="evidence" value="ECO:0007669"/>
    <property type="project" value="TreeGrafter"/>
</dbReference>
<reference evidence="10" key="1">
    <citation type="submission" date="2017-09" db="EMBL/GenBank/DDBJ databases">
        <title>FDA dAtabase for Regulatory Grade micrObial Sequences (FDA-ARGOS): Supporting development and validation of Infectious Disease Dx tests.</title>
        <authorList>
            <person name="Minogue T."/>
            <person name="Wolcott M."/>
            <person name="Wasieloski L."/>
            <person name="Aguilar W."/>
            <person name="Moore D."/>
            <person name="Tallon L."/>
            <person name="Sadzewicz L."/>
            <person name="Ott S."/>
            <person name="Zhao X."/>
            <person name="Nagaraj S."/>
            <person name="Vavikolanu K."/>
            <person name="Aluvathingal J."/>
            <person name="Nadendla S."/>
            <person name="Sichtig H."/>
        </authorList>
    </citation>
    <scope>NUCLEOTIDE SEQUENCE [LARGE SCALE GENOMIC DNA]</scope>
    <source>
        <strain evidence="10">FDAARGOS_369</strain>
    </source>
</reference>
<feature type="transmembrane region" description="Helical" evidence="8">
    <location>
        <begin position="31"/>
        <end position="50"/>
    </location>
</feature>
<dbReference type="RefSeq" id="WP_049338288.1">
    <property type="nucleotide sequence ID" value="NZ_CP023510.1"/>
</dbReference>
<feature type="transmembrane region" description="Helical" evidence="8">
    <location>
        <begin position="220"/>
        <end position="240"/>
    </location>
</feature>
<evidence type="ECO:0000256" key="8">
    <source>
        <dbReference type="SAM" id="Phobius"/>
    </source>
</evidence>
<dbReference type="Pfam" id="PF01032">
    <property type="entry name" value="FecCD"/>
    <property type="match status" value="1"/>
</dbReference>
<evidence type="ECO:0000256" key="4">
    <source>
        <dbReference type="ARBA" id="ARBA00022475"/>
    </source>
</evidence>
<keyword evidence="6 8" id="KW-1133">Transmembrane helix</keyword>
<dbReference type="EMBL" id="CP023510">
    <property type="protein sequence ID" value="ATF63029.1"/>
    <property type="molecule type" value="Genomic_DNA"/>
</dbReference>